<dbReference type="PROSITE" id="PS51550">
    <property type="entry name" value="EPH_LBD"/>
    <property type="match status" value="1"/>
</dbReference>
<dbReference type="GO" id="GO:0005886">
    <property type="term" value="C:plasma membrane"/>
    <property type="evidence" value="ECO:0007669"/>
    <property type="project" value="TreeGrafter"/>
</dbReference>
<evidence type="ECO:0000256" key="2">
    <source>
        <dbReference type="ARBA" id="ARBA00022741"/>
    </source>
</evidence>
<feature type="region of interest" description="Disordered" evidence="6">
    <location>
        <begin position="1"/>
        <end position="21"/>
    </location>
</feature>
<dbReference type="SUPFAM" id="SSF49785">
    <property type="entry name" value="Galactose-binding domain-like"/>
    <property type="match status" value="1"/>
</dbReference>
<evidence type="ECO:0000256" key="4">
    <source>
        <dbReference type="ARBA" id="ARBA00023136"/>
    </source>
</evidence>
<dbReference type="PANTHER" id="PTHR46877:SF14">
    <property type="entry name" value="RECEPTOR PROTEIN-TYROSINE KINASE"/>
    <property type="match status" value="1"/>
</dbReference>
<dbReference type="AlphaFoldDB" id="A0A914WM81"/>
<evidence type="ECO:0000256" key="5">
    <source>
        <dbReference type="ARBA" id="ARBA00023170"/>
    </source>
</evidence>
<dbReference type="CDD" id="cd10319">
    <property type="entry name" value="EphR_LBD"/>
    <property type="match status" value="1"/>
</dbReference>
<keyword evidence="5" id="KW-0675">Receptor</keyword>
<dbReference type="GO" id="GO:0005005">
    <property type="term" value="F:transmembrane-ephrin receptor activity"/>
    <property type="evidence" value="ECO:0007669"/>
    <property type="project" value="TreeGrafter"/>
</dbReference>
<dbReference type="Gene3D" id="2.60.120.260">
    <property type="entry name" value="Galactose-binding domain-like"/>
    <property type="match status" value="1"/>
</dbReference>
<dbReference type="Pfam" id="PF25599">
    <property type="entry name" value="Ephrin_CRD"/>
    <property type="match status" value="1"/>
</dbReference>
<feature type="domain" description="Eph LBD" evidence="7">
    <location>
        <begin position="22"/>
        <end position="206"/>
    </location>
</feature>
<evidence type="ECO:0000256" key="6">
    <source>
        <dbReference type="SAM" id="MobiDB-lite"/>
    </source>
</evidence>
<dbReference type="PANTHER" id="PTHR46877">
    <property type="entry name" value="EPH RECEPTOR A5"/>
    <property type="match status" value="1"/>
</dbReference>
<proteinExistence type="predicted"/>
<evidence type="ECO:0000259" key="7">
    <source>
        <dbReference type="PROSITE" id="PS51550"/>
    </source>
</evidence>
<organism evidence="8 9">
    <name type="scientific">Plectus sambesii</name>
    <dbReference type="NCBI Taxonomy" id="2011161"/>
    <lineage>
        <taxon>Eukaryota</taxon>
        <taxon>Metazoa</taxon>
        <taxon>Ecdysozoa</taxon>
        <taxon>Nematoda</taxon>
        <taxon>Chromadorea</taxon>
        <taxon>Plectida</taxon>
        <taxon>Plectina</taxon>
        <taxon>Plectoidea</taxon>
        <taxon>Plectidae</taxon>
        <taxon>Plectus</taxon>
    </lineage>
</organism>
<evidence type="ECO:0000313" key="8">
    <source>
        <dbReference type="Proteomes" id="UP000887566"/>
    </source>
</evidence>
<sequence length="310" mass="34536">MARNPAATPPADAFEPSDPGRRMVLLDTKNATSELRWTTFTNSEGVDDAGWLEETWRTKDTNENRRAYVVCNVDQPNVDNWLRTPWIERGQAGRLRVEMTFTVRDCKQFPGKARSCKETFTLLAYEADSDFATHTKPQWKGSEWTTVDRIAGTGRFSDANEEAINVETRSFTVSKKGVYFAFQDGGACISILNIRVYYENCVETVKHYAWFPQTSTGPSEHSIVETTGHCVANASPAGPASPKYLCKADGKWDLLDGACRCNRGFIASDKDQTCTGESVRHTLRRGPVDGCVLCHAVSAWARTDKGRPTD</sequence>
<protein>
    <submittedName>
        <fullName evidence="9">Eph LBD domain-containing protein</fullName>
    </submittedName>
</protein>
<keyword evidence="4" id="KW-0472">Membrane</keyword>
<keyword evidence="3" id="KW-0067">ATP-binding</keyword>
<name>A0A914WM81_9BILA</name>
<evidence type="ECO:0000256" key="3">
    <source>
        <dbReference type="ARBA" id="ARBA00022840"/>
    </source>
</evidence>
<dbReference type="GO" id="GO:0005524">
    <property type="term" value="F:ATP binding"/>
    <property type="evidence" value="ECO:0007669"/>
    <property type="project" value="UniProtKB-KW"/>
</dbReference>
<evidence type="ECO:0000256" key="1">
    <source>
        <dbReference type="ARBA" id="ARBA00004167"/>
    </source>
</evidence>
<dbReference type="GO" id="GO:0030425">
    <property type="term" value="C:dendrite"/>
    <property type="evidence" value="ECO:0007669"/>
    <property type="project" value="TreeGrafter"/>
</dbReference>
<reference evidence="9" key="1">
    <citation type="submission" date="2022-11" db="UniProtKB">
        <authorList>
            <consortium name="WormBaseParasite"/>
        </authorList>
    </citation>
    <scope>IDENTIFICATION</scope>
</reference>
<dbReference type="GO" id="GO:0007411">
    <property type="term" value="P:axon guidance"/>
    <property type="evidence" value="ECO:0007669"/>
    <property type="project" value="TreeGrafter"/>
</dbReference>
<dbReference type="InterPro" id="IPR001090">
    <property type="entry name" value="Ephrin_rcpt_lig-bd_dom"/>
</dbReference>
<keyword evidence="8" id="KW-1185">Reference proteome</keyword>
<dbReference type="Gene3D" id="2.60.40.1770">
    <property type="entry name" value="ephrin a2 ectodomain"/>
    <property type="match status" value="1"/>
</dbReference>
<dbReference type="InterPro" id="IPR008979">
    <property type="entry name" value="Galactose-bd-like_sf"/>
</dbReference>
<dbReference type="SMART" id="SM00615">
    <property type="entry name" value="EPH_lbd"/>
    <property type="match status" value="1"/>
</dbReference>
<keyword evidence="2" id="KW-0547">Nucleotide-binding</keyword>
<dbReference type="InterPro" id="IPR050449">
    <property type="entry name" value="Ephrin_rcpt_TKs"/>
</dbReference>
<dbReference type="Pfam" id="PF01404">
    <property type="entry name" value="Ephrin_lbd"/>
    <property type="match status" value="1"/>
</dbReference>
<dbReference type="WBParaSite" id="PSAMB.scaffold4449size14550.g24399.t1">
    <property type="protein sequence ID" value="PSAMB.scaffold4449size14550.g24399.t1"/>
    <property type="gene ID" value="PSAMB.scaffold4449size14550.g24399"/>
</dbReference>
<comment type="subcellular location">
    <subcellularLocation>
        <location evidence="1">Membrane</location>
        <topology evidence="1">Single-pass membrane protein</topology>
    </subcellularLocation>
</comment>
<evidence type="ECO:0000313" key="9">
    <source>
        <dbReference type="WBParaSite" id="PSAMB.scaffold4449size14550.g24399.t1"/>
    </source>
</evidence>
<accession>A0A914WM81</accession>
<dbReference type="Proteomes" id="UP000887566">
    <property type="component" value="Unplaced"/>
</dbReference>